<dbReference type="RefSeq" id="WP_058733811.1">
    <property type="nucleotide sequence ID" value="NZ_LDTD01000083.1"/>
</dbReference>
<dbReference type="EMBL" id="LDTD01000083">
    <property type="protein sequence ID" value="KTT68877.1"/>
    <property type="molecule type" value="Genomic_DNA"/>
</dbReference>
<evidence type="ECO:0000313" key="4">
    <source>
        <dbReference type="Proteomes" id="UP000074072"/>
    </source>
</evidence>
<comment type="caution">
    <text evidence="1">The sequence shown here is derived from an EMBL/GenBank/DDBJ whole genome shotgun (WGS) entry which is preliminary data.</text>
</comment>
<dbReference type="OrthoDB" id="7202990at2"/>
<dbReference type="EMBL" id="LDTE01000152">
    <property type="protein sequence ID" value="KTT93469.1"/>
    <property type="molecule type" value="Genomic_DNA"/>
</dbReference>
<gene>
    <name evidence="1" type="ORF">NS319_12010</name>
    <name evidence="2" type="ORF">SB4_18040</name>
</gene>
<proteinExistence type="predicted"/>
<reference evidence="3 4" key="1">
    <citation type="journal article" date="2016" name="Front. Microbiol.">
        <title>Genomic Resource of Rice Seed Associated Bacteria.</title>
        <authorList>
            <person name="Midha S."/>
            <person name="Bansal K."/>
            <person name="Sharma S."/>
            <person name="Kumar N."/>
            <person name="Patil P.P."/>
            <person name="Chaudhry V."/>
            <person name="Patil P.B."/>
        </authorList>
    </citation>
    <scope>NUCLEOTIDE SEQUENCE [LARGE SCALE GENOMIC DNA]</scope>
    <source>
        <strain evidence="1 3">NS319</strain>
        <strain evidence="2 4">SB4</strain>
    </source>
</reference>
<evidence type="ECO:0000313" key="1">
    <source>
        <dbReference type="EMBL" id="KTT68877.1"/>
    </source>
</evidence>
<protein>
    <submittedName>
        <fullName evidence="1">Uncharacterized protein</fullName>
    </submittedName>
</protein>
<evidence type="ECO:0000313" key="2">
    <source>
        <dbReference type="EMBL" id="KTT93469.1"/>
    </source>
</evidence>
<dbReference type="Proteomes" id="UP000072867">
    <property type="component" value="Unassembled WGS sequence"/>
</dbReference>
<dbReference type="STRING" id="33051.SB4_18040"/>
<accession>A0A147HVE3</accession>
<organism evidence="1 3">
    <name type="scientific">Sphingomonas sanguinis</name>
    <dbReference type="NCBI Taxonomy" id="33051"/>
    <lineage>
        <taxon>Bacteria</taxon>
        <taxon>Pseudomonadati</taxon>
        <taxon>Pseudomonadota</taxon>
        <taxon>Alphaproteobacteria</taxon>
        <taxon>Sphingomonadales</taxon>
        <taxon>Sphingomonadaceae</taxon>
        <taxon>Sphingomonas</taxon>
    </lineage>
</organism>
<name>A0A147HVE3_9SPHN</name>
<dbReference type="AlphaFoldDB" id="A0A147HVE3"/>
<dbReference type="Proteomes" id="UP000074072">
    <property type="component" value="Unassembled WGS sequence"/>
</dbReference>
<evidence type="ECO:0000313" key="3">
    <source>
        <dbReference type="Proteomes" id="UP000072867"/>
    </source>
</evidence>
<sequence length="191" mass="21174">MIILAMLLQTAAVSQGCHYDKAALMALDEAAFDQDMAGGWRKLEYDGCEADAADLIRDWRIAHKAKGHVLMWHEGQLRADLGQTIKAISLFRQSYKPAAEDRGMGWNLYVDGTIAFLKGDRSAFDAAKGKLAALPRPANFTMEGPDGKPVSVRWPLNMNVFEGLERCWGQPYKVAYGCATPIRRVTIPDTK</sequence>
<dbReference type="PATRIC" id="fig|33051.3.peg.3634"/>